<dbReference type="Proteomes" id="UP000596660">
    <property type="component" value="Unplaced"/>
</dbReference>
<reference evidence="2" key="1">
    <citation type="journal article" date="2017" name="Nature">
        <title>The genome of Chenopodium quinoa.</title>
        <authorList>
            <person name="Jarvis D.E."/>
            <person name="Ho Y.S."/>
            <person name="Lightfoot D.J."/>
            <person name="Schmoeckel S.M."/>
            <person name="Li B."/>
            <person name="Borm T.J.A."/>
            <person name="Ohyanagi H."/>
            <person name="Mineta K."/>
            <person name="Michell C.T."/>
            <person name="Saber N."/>
            <person name="Kharbatia N.M."/>
            <person name="Rupper R.R."/>
            <person name="Sharp A.R."/>
            <person name="Dally N."/>
            <person name="Boughton B.A."/>
            <person name="Woo Y.H."/>
            <person name="Gao G."/>
            <person name="Schijlen E.G.W.M."/>
            <person name="Guo X."/>
            <person name="Momin A.A."/>
            <person name="Negrao S."/>
            <person name="Al-Babili S."/>
            <person name="Gehring C."/>
            <person name="Roessner U."/>
            <person name="Jung C."/>
            <person name="Murphy K."/>
            <person name="Arold S.T."/>
            <person name="Gojobori T."/>
            <person name="van der Linden C.G."/>
            <person name="van Loo E.N."/>
            <person name="Jellen E.N."/>
            <person name="Maughan P.J."/>
            <person name="Tester M."/>
        </authorList>
    </citation>
    <scope>NUCLEOTIDE SEQUENCE [LARGE SCALE GENOMIC DNA]</scope>
    <source>
        <strain evidence="2">cv. PI 614886</strain>
    </source>
</reference>
<organism evidence="2 3">
    <name type="scientific">Chenopodium quinoa</name>
    <name type="common">Quinoa</name>
    <dbReference type="NCBI Taxonomy" id="63459"/>
    <lineage>
        <taxon>Eukaryota</taxon>
        <taxon>Viridiplantae</taxon>
        <taxon>Streptophyta</taxon>
        <taxon>Embryophyta</taxon>
        <taxon>Tracheophyta</taxon>
        <taxon>Spermatophyta</taxon>
        <taxon>Magnoliopsida</taxon>
        <taxon>eudicotyledons</taxon>
        <taxon>Gunneridae</taxon>
        <taxon>Pentapetalae</taxon>
        <taxon>Caryophyllales</taxon>
        <taxon>Chenopodiaceae</taxon>
        <taxon>Chenopodioideae</taxon>
        <taxon>Atripliceae</taxon>
        <taxon>Chenopodium</taxon>
    </lineage>
</organism>
<dbReference type="Pfam" id="PF13456">
    <property type="entry name" value="RVT_3"/>
    <property type="match status" value="1"/>
</dbReference>
<evidence type="ECO:0000313" key="2">
    <source>
        <dbReference type="EnsemblPlants" id="AUR62043259-RA:cds"/>
    </source>
</evidence>
<name>A0A803NB50_CHEQI</name>
<accession>A0A803NB50</accession>
<dbReference type="Gene3D" id="3.30.420.10">
    <property type="entry name" value="Ribonuclease H-like superfamily/Ribonuclease H"/>
    <property type="match status" value="1"/>
</dbReference>
<dbReference type="AlphaFoldDB" id="A0A803NB50"/>
<reference evidence="2" key="2">
    <citation type="submission" date="2021-03" db="UniProtKB">
        <authorList>
            <consortium name="EnsemblPlants"/>
        </authorList>
    </citation>
    <scope>IDENTIFICATION</scope>
</reference>
<dbReference type="GO" id="GO:0003676">
    <property type="term" value="F:nucleic acid binding"/>
    <property type="evidence" value="ECO:0007669"/>
    <property type="project" value="InterPro"/>
</dbReference>
<evidence type="ECO:0000313" key="3">
    <source>
        <dbReference type="Proteomes" id="UP000596660"/>
    </source>
</evidence>
<dbReference type="EnsemblPlants" id="AUR62043259-RA">
    <property type="protein sequence ID" value="AUR62043259-RA:cds"/>
    <property type="gene ID" value="AUR62043259"/>
</dbReference>
<protein>
    <recommendedName>
        <fullName evidence="1">RNase H type-1 domain-containing protein</fullName>
    </recommendedName>
</protein>
<dbReference type="GO" id="GO:0004523">
    <property type="term" value="F:RNA-DNA hybrid ribonuclease activity"/>
    <property type="evidence" value="ECO:0007669"/>
    <property type="project" value="InterPro"/>
</dbReference>
<dbReference type="InterPro" id="IPR012337">
    <property type="entry name" value="RNaseH-like_sf"/>
</dbReference>
<keyword evidence="3" id="KW-1185">Reference proteome</keyword>
<dbReference type="InterPro" id="IPR002156">
    <property type="entry name" value="RNaseH_domain"/>
</dbReference>
<dbReference type="SUPFAM" id="SSF53098">
    <property type="entry name" value="Ribonuclease H-like"/>
    <property type="match status" value="1"/>
</dbReference>
<proteinExistence type="predicted"/>
<sequence>MQSNNRLNPQWQHIQGSRRVFAATPTQAEGLVVLEALRVAHVGVDNMLIKTDSVQIVEALKHLDKAKEELKHIVRDIYREAQKRKYVICIKVDRSKVAKAHKLAIACRKFA</sequence>
<evidence type="ECO:0000259" key="1">
    <source>
        <dbReference type="Pfam" id="PF13456"/>
    </source>
</evidence>
<dbReference type="Gramene" id="AUR62043259-RA">
    <property type="protein sequence ID" value="AUR62043259-RA:cds"/>
    <property type="gene ID" value="AUR62043259"/>
</dbReference>
<feature type="domain" description="RNase H type-1" evidence="1">
    <location>
        <begin position="23"/>
        <end position="105"/>
    </location>
</feature>
<dbReference type="SMR" id="A0A803NB50"/>
<dbReference type="InterPro" id="IPR036397">
    <property type="entry name" value="RNaseH_sf"/>
</dbReference>